<reference evidence="1" key="1">
    <citation type="submission" date="2021-02" db="EMBL/GenBank/DDBJ databases">
        <authorList>
            <person name="Cremers G."/>
            <person name="Picone N."/>
        </authorList>
    </citation>
    <scope>NUCLEOTIDE SEQUENCE</scope>
    <source>
        <strain evidence="1">PQ17</strain>
    </source>
</reference>
<accession>A0A8J2FX17</accession>
<dbReference type="AlphaFoldDB" id="A0A8J2FX17"/>
<comment type="caution">
    <text evidence="1">The sequence shown here is derived from an EMBL/GenBank/DDBJ whole genome shotgun (WGS) entry which is preliminary data.</text>
</comment>
<evidence type="ECO:0000313" key="1">
    <source>
        <dbReference type="EMBL" id="CAF0702466.1"/>
    </source>
</evidence>
<gene>
    <name evidence="1" type="ORF">MPNT_50084</name>
</gene>
<proteinExistence type="predicted"/>
<sequence length="91" mass="9277">MTLTSFVVGIRDAIAVARCCQGAQRRHGEAVGPAYPRAKQAALGWSAVLAAVLGQHGGNVSAEIVCPSLEGSSMLPVGKSHNAHGVDPRGC</sequence>
<protein>
    <submittedName>
        <fullName evidence="1">Uncharacterized protein</fullName>
    </submittedName>
</protein>
<keyword evidence="2" id="KW-1185">Reference proteome</keyword>
<name>A0A8J2FX17_9BACT</name>
<dbReference type="Proteomes" id="UP000663859">
    <property type="component" value="Unassembled WGS sequence"/>
</dbReference>
<dbReference type="EMBL" id="CAJNOB010000045">
    <property type="protein sequence ID" value="CAF0702466.1"/>
    <property type="molecule type" value="Genomic_DNA"/>
</dbReference>
<organism evidence="1 2">
    <name type="scientific">Candidatus Methylacidithermus pantelleriae</name>
    <dbReference type="NCBI Taxonomy" id="2744239"/>
    <lineage>
        <taxon>Bacteria</taxon>
        <taxon>Pseudomonadati</taxon>
        <taxon>Verrucomicrobiota</taxon>
        <taxon>Methylacidiphilae</taxon>
        <taxon>Methylacidiphilales</taxon>
        <taxon>Methylacidiphilaceae</taxon>
        <taxon>Candidatus Methylacidithermus</taxon>
    </lineage>
</organism>
<evidence type="ECO:0000313" key="2">
    <source>
        <dbReference type="Proteomes" id="UP000663859"/>
    </source>
</evidence>